<comment type="cofactor">
    <cofactor evidence="2">
        <name>[4Fe-4S] cluster</name>
        <dbReference type="ChEBI" id="CHEBI:49883"/>
    </cofactor>
</comment>
<comment type="function">
    <text evidence="22">Member of the two-component regulatory system NreB/NreC involved in the control of dissimilatory nitrate/nitrite reduction in response to oxygen. NreB functions as a direct oxygen sensor histidine kinase which is autophosphorylated, in the absence of oxygen, probably at the conserved histidine residue, and transfers its phosphate group probably to a conserved aspartate residue of NreC. NreB/NreC activates the expression of the nitrate (narGHJI) and nitrite (nir) reductase operons, as well as the putative nitrate transporter gene narT.</text>
</comment>
<evidence type="ECO:0000256" key="7">
    <source>
        <dbReference type="ARBA" id="ARBA00022475"/>
    </source>
</evidence>
<evidence type="ECO:0000256" key="9">
    <source>
        <dbReference type="ARBA" id="ARBA00022490"/>
    </source>
</evidence>
<keyword evidence="21 24" id="KW-0472">Membrane</keyword>
<evidence type="ECO:0000256" key="20">
    <source>
        <dbReference type="ARBA" id="ARBA00023014"/>
    </source>
</evidence>
<keyword evidence="14" id="KW-0547">Nucleotide-binding</keyword>
<dbReference type="EC" id="2.7.13.3" evidence="5"/>
<dbReference type="InterPro" id="IPR036890">
    <property type="entry name" value="HATPase_C_sf"/>
</dbReference>
<evidence type="ECO:0000256" key="5">
    <source>
        <dbReference type="ARBA" id="ARBA00012438"/>
    </source>
</evidence>
<dbReference type="PIRSF" id="PIRSF037314">
    <property type="entry name" value="STHK_MctS"/>
    <property type="match status" value="1"/>
</dbReference>
<dbReference type="GO" id="GO:0046983">
    <property type="term" value="F:protein dimerization activity"/>
    <property type="evidence" value="ECO:0007669"/>
    <property type="project" value="InterPro"/>
</dbReference>
<dbReference type="GO" id="GO:0046872">
    <property type="term" value="F:metal ion binding"/>
    <property type="evidence" value="ECO:0007669"/>
    <property type="project" value="UniProtKB-KW"/>
</dbReference>
<dbReference type="Gene3D" id="3.30.450.20">
    <property type="entry name" value="PAS domain"/>
    <property type="match status" value="1"/>
</dbReference>
<evidence type="ECO:0000256" key="16">
    <source>
        <dbReference type="ARBA" id="ARBA00022840"/>
    </source>
</evidence>
<keyword evidence="17 24" id="KW-1133">Transmembrane helix</keyword>
<evidence type="ECO:0000256" key="15">
    <source>
        <dbReference type="ARBA" id="ARBA00022777"/>
    </source>
</evidence>
<comment type="caution">
    <text evidence="26">The sequence shown here is derived from an EMBL/GenBank/DDBJ whole genome shotgun (WGS) entry which is preliminary data.</text>
</comment>
<keyword evidence="10" id="KW-0597">Phosphoprotein</keyword>
<dbReference type="GO" id="GO:0000155">
    <property type="term" value="F:phosphorelay sensor kinase activity"/>
    <property type="evidence" value="ECO:0007669"/>
    <property type="project" value="InterPro"/>
</dbReference>
<evidence type="ECO:0000256" key="1">
    <source>
        <dbReference type="ARBA" id="ARBA00000085"/>
    </source>
</evidence>
<evidence type="ECO:0000256" key="18">
    <source>
        <dbReference type="ARBA" id="ARBA00023004"/>
    </source>
</evidence>
<name>A0A840WMN9_9RHOB</name>
<feature type="domain" description="Histidine kinase" evidence="25">
    <location>
        <begin position="264"/>
        <end position="458"/>
    </location>
</feature>
<proteinExistence type="predicted"/>
<protein>
    <recommendedName>
        <fullName evidence="6">Oxygen sensor histidine kinase NreB</fullName>
        <ecNumber evidence="5">2.7.13.3</ecNumber>
    </recommendedName>
    <alternativeName>
        <fullName evidence="23">Nitrogen regulation protein B</fullName>
    </alternativeName>
</protein>
<dbReference type="InterPro" id="IPR050482">
    <property type="entry name" value="Sensor_HK_TwoCompSys"/>
</dbReference>
<dbReference type="InterPro" id="IPR011712">
    <property type="entry name" value="Sig_transdc_His_kin_sub3_dim/P"/>
</dbReference>
<dbReference type="AlphaFoldDB" id="A0A840WMN9"/>
<evidence type="ECO:0000256" key="13">
    <source>
        <dbReference type="ARBA" id="ARBA00022723"/>
    </source>
</evidence>
<evidence type="ECO:0000256" key="8">
    <source>
        <dbReference type="ARBA" id="ARBA00022485"/>
    </source>
</evidence>
<evidence type="ECO:0000256" key="22">
    <source>
        <dbReference type="ARBA" id="ARBA00024827"/>
    </source>
</evidence>
<evidence type="ECO:0000256" key="2">
    <source>
        <dbReference type="ARBA" id="ARBA00001966"/>
    </source>
</evidence>
<organism evidence="26 27">
    <name type="scientific">Rubricella aquisinus</name>
    <dbReference type="NCBI Taxonomy" id="2028108"/>
    <lineage>
        <taxon>Bacteria</taxon>
        <taxon>Pseudomonadati</taxon>
        <taxon>Pseudomonadota</taxon>
        <taxon>Alphaproteobacteria</taxon>
        <taxon>Rhodobacterales</taxon>
        <taxon>Paracoccaceae</taxon>
        <taxon>Rubricella</taxon>
    </lineage>
</organism>
<keyword evidence="19" id="KW-0902">Two-component regulatory system</keyword>
<dbReference type="InterPro" id="IPR033480">
    <property type="entry name" value="sCache_2"/>
</dbReference>
<dbReference type="Gene3D" id="1.20.5.1930">
    <property type="match status" value="1"/>
</dbReference>
<dbReference type="SUPFAM" id="SSF55874">
    <property type="entry name" value="ATPase domain of HSP90 chaperone/DNA topoisomerase II/histidine kinase"/>
    <property type="match status" value="1"/>
</dbReference>
<reference evidence="26 27" key="1">
    <citation type="submission" date="2020-08" db="EMBL/GenBank/DDBJ databases">
        <title>Genomic Encyclopedia of Type Strains, Phase IV (KMG-IV): sequencing the most valuable type-strain genomes for metagenomic binning, comparative biology and taxonomic classification.</title>
        <authorList>
            <person name="Goeker M."/>
        </authorList>
    </citation>
    <scope>NUCLEOTIDE SEQUENCE [LARGE SCALE GENOMIC DNA]</scope>
    <source>
        <strain evidence="26 27">DSM 103377</strain>
    </source>
</reference>
<dbReference type="GO" id="GO:0005524">
    <property type="term" value="F:ATP binding"/>
    <property type="evidence" value="ECO:0007669"/>
    <property type="project" value="UniProtKB-KW"/>
</dbReference>
<evidence type="ECO:0000256" key="3">
    <source>
        <dbReference type="ARBA" id="ARBA00004496"/>
    </source>
</evidence>
<evidence type="ECO:0000313" key="27">
    <source>
        <dbReference type="Proteomes" id="UP000553766"/>
    </source>
</evidence>
<comment type="subcellular location">
    <subcellularLocation>
        <location evidence="4">Cell membrane</location>
        <topology evidence="4">Multi-pass membrane protein</topology>
    </subcellularLocation>
    <subcellularLocation>
        <location evidence="3">Cytoplasm</location>
    </subcellularLocation>
</comment>
<dbReference type="PRINTS" id="PR00344">
    <property type="entry name" value="BCTRLSENSOR"/>
</dbReference>
<keyword evidence="18" id="KW-0408">Iron</keyword>
<evidence type="ECO:0000256" key="4">
    <source>
        <dbReference type="ARBA" id="ARBA00004651"/>
    </source>
</evidence>
<gene>
    <name evidence="26" type="ORF">FHS89_001851</name>
</gene>
<keyword evidence="16" id="KW-0067">ATP-binding</keyword>
<keyword evidence="27" id="KW-1185">Reference proteome</keyword>
<evidence type="ECO:0000256" key="11">
    <source>
        <dbReference type="ARBA" id="ARBA00022679"/>
    </source>
</evidence>
<keyword evidence="9" id="KW-0963">Cytoplasm</keyword>
<dbReference type="GO" id="GO:0005886">
    <property type="term" value="C:plasma membrane"/>
    <property type="evidence" value="ECO:0007669"/>
    <property type="project" value="UniProtKB-SubCell"/>
</dbReference>
<evidence type="ECO:0000256" key="14">
    <source>
        <dbReference type="ARBA" id="ARBA00022741"/>
    </source>
</evidence>
<dbReference type="SMART" id="SM01049">
    <property type="entry name" value="Cache_2"/>
    <property type="match status" value="1"/>
</dbReference>
<dbReference type="Pfam" id="PF07730">
    <property type="entry name" value="HisKA_3"/>
    <property type="match status" value="1"/>
</dbReference>
<dbReference type="PANTHER" id="PTHR24421">
    <property type="entry name" value="NITRATE/NITRITE SENSOR PROTEIN NARX-RELATED"/>
    <property type="match status" value="1"/>
</dbReference>
<dbReference type="SMART" id="SM00387">
    <property type="entry name" value="HATPase_c"/>
    <property type="match status" value="1"/>
</dbReference>
<evidence type="ECO:0000256" key="6">
    <source>
        <dbReference type="ARBA" id="ARBA00017322"/>
    </source>
</evidence>
<dbReference type="GO" id="GO:0005737">
    <property type="term" value="C:cytoplasm"/>
    <property type="evidence" value="ECO:0007669"/>
    <property type="project" value="UniProtKB-SubCell"/>
</dbReference>
<dbReference type="PANTHER" id="PTHR24421:SF10">
    <property type="entry name" value="NITRATE_NITRITE SENSOR PROTEIN NARQ"/>
    <property type="match status" value="1"/>
</dbReference>
<dbReference type="RefSeq" id="WP_184010892.1">
    <property type="nucleotide sequence ID" value="NZ_JACIJS010000005.1"/>
</dbReference>
<dbReference type="Proteomes" id="UP000553766">
    <property type="component" value="Unassembled WGS sequence"/>
</dbReference>
<dbReference type="PROSITE" id="PS50109">
    <property type="entry name" value="HIS_KIN"/>
    <property type="match status" value="1"/>
</dbReference>
<keyword evidence="8" id="KW-0004">4Fe-4S</keyword>
<evidence type="ECO:0000256" key="10">
    <source>
        <dbReference type="ARBA" id="ARBA00022553"/>
    </source>
</evidence>
<keyword evidence="11 26" id="KW-0808">Transferase</keyword>
<keyword evidence="12 24" id="KW-0812">Transmembrane</keyword>
<dbReference type="InterPro" id="IPR005467">
    <property type="entry name" value="His_kinase_dom"/>
</dbReference>
<keyword evidence="20" id="KW-0411">Iron-sulfur</keyword>
<dbReference type="Gene3D" id="3.30.565.10">
    <property type="entry name" value="Histidine kinase-like ATPase, C-terminal domain"/>
    <property type="match status" value="1"/>
</dbReference>
<evidence type="ECO:0000256" key="17">
    <source>
        <dbReference type="ARBA" id="ARBA00022989"/>
    </source>
</evidence>
<evidence type="ECO:0000256" key="21">
    <source>
        <dbReference type="ARBA" id="ARBA00023136"/>
    </source>
</evidence>
<evidence type="ECO:0000259" key="25">
    <source>
        <dbReference type="PROSITE" id="PS50109"/>
    </source>
</evidence>
<keyword evidence="7" id="KW-1003">Cell membrane</keyword>
<feature type="transmembrane region" description="Helical" evidence="24">
    <location>
        <begin position="213"/>
        <end position="235"/>
    </location>
</feature>
<dbReference type="Pfam" id="PF17200">
    <property type="entry name" value="sCache_2"/>
    <property type="match status" value="1"/>
</dbReference>
<dbReference type="GO" id="GO:0051539">
    <property type="term" value="F:4 iron, 4 sulfur cluster binding"/>
    <property type="evidence" value="ECO:0007669"/>
    <property type="project" value="UniProtKB-KW"/>
</dbReference>
<keyword evidence="15 26" id="KW-0418">Kinase</keyword>
<evidence type="ECO:0000313" key="26">
    <source>
        <dbReference type="EMBL" id="MBB5515831.1"/>
    </source>
</evidence>
<dbReference type="InterPro" id="IPR017171">
    <property type="entry name" value="Sig_transdc_His_kinase_MctS"/>
</dbReference>
<keyword evidence="13" id="KW-0479">Metal-binding</keyword>
<accession>A0A840WMN9</accession>
<feature type="transmembrane region" description="Helical" evidence="24">
    <location>
        <begin position="18"/>
        <end position="39"/>
    </location>
</feature>
<dbReference type="EMBL" id="JACIJS010000005">
    <property type="protein sequence ID" value="MBB5515831.1"/>
    <property type="molecule type" value="Genomic_DNA"/>
</dbReference>
<evidence type="ECO:0000256" key="12">
    <source>
        <dbReference type="ARBA" id="ARBA00022692"/>
    </source>
</evidence>
<evidence type="ECO:0000256" key="19">
    <source>
        <dbReference type="ARBA" id="ARBA00023012"/>
    </source>
</evidence>
<dbReference type="InterPro" id="IPR004358">
    <property type="entry name" value="Sig_transdc_His_kin-like_C"/>
</dbReference>
<evidence type="ECO:0000256" key="24">
    <source>
        <dbReference type="SAM" id="Phobius"/>
    </source>
</evidence>
<evidence type="ECO:0000256" key="23">
    <source>
        <dbReference type="ARBA" id="ARBA00030800"/>
    </source>
</evidence>
<comment type="catalytic activity">
    <reaction evidence="1">
        <text>ATP + protein L-histidine = ADP + protein N-phospho-L-histidine.</text>
        <dbReference type="EC" id="2.7.13.3"/>
    </reaction>
</comment>
<sequence length="475" mass="52635">MHGRTGLRGWRPNYGQKIFLLATLPLMLAVAAITVLVGYQYRQLSEREIAFLEETLLEAKQSELGNYMSLARNAIYHIYGPAGPDDQEAKTRAAQILAAMTYGKEGFFFVYDYDGTNLVSSRQTYLIERNWFDLTDSQGTPVVQPLIALARSGGGYHRYVWPKPSTGEEAEMYSYVIGLQDWQWAMGTGIFIDDVIAEVDAARAEMEARIRSTFIWIASITVAVLIGVFGSGLLINLRERRLADQKLAVLTQRIVDTQEEERARVARELHDGISQLLVGVRYGLELAQRKISQGAEDTGTIIKKSTDGITTAIHEVRRISRDLRPGALDDLGLSPALKTLAEEFSARTGIKTTLTTVALRNSLSGEGKTALYRVAQEALTNIERHSEARIARITVRPHRKGVTLTIQDNGHGFKPGRNSGPGIGLRNMQERIEHLGGTFTIQSSRKGTIIEADLPERHIVTGEDHSDQPSESLSA</sequence>
<dbReference type="Pfam" id="PF02518">
    <property type="entry name" value="HATPase_c"/>
    <property type="match status" value="1"/>
</dbReference>
<dbReference type="InterPro" id="IPR003594">
    <property type="entry name" value="HATPase_dom"/>
</dbReference>
<dbReference type="CDD" id="cd16917">
    <property type="entry name" value="HATPase_UhpB-NarQ-NarX-like"/>
    <property type="match status" value="1"/>
</dbReference>